<dbReference type="EMBL" id="QKYT01000772">
    <property type="protein sequence ID" value="RIA81600.1"/>
    <property type="molecule type" value="Genomic_DNA"/>
</dbReference>
<feature type="region of interest" description="Disordered" evidence="1">
    <location>
        <begin position="21"/>
        <end position="41"/>
    </location>
</feature>
<dbReference type="SUPFAM" id="SSF81383">
    <property type="entry name" value="F-box domain"/>
    <property type="match status" value="1"/>
</dbReference>
<dbReference type="STRING" id="658196.A0A397S5E4"/>
<dbReference type="InterPro" id="IPR001810">
    <property type="entry name" value="F-box_dom"/>
</dbReference>
<comment type="caution">
    <text evidence="3">The sequence shown here is derived from an EMBL/GenBank/DDBJ whole genome shotgun (WGS) entry which is preliminary data.</text>
</comment>
<organism evidence="3 4">
    <name type="scientific">Glomus cerebriforme</name>
    <dbReference type="NCBI Taxonomy" id="658196"/>
    <lineage>
        <taxon>Eukaryota</taxon>
        <taxon>Fungi</taxon>
        <taxon>Fungi incertae sedis</taxon>
        <taxon>Mucoromycota</taxon>
        <taxon>Glomeromycotina</taxon>
        <taxon>Glomeromycetes</taxon>
        <taxon>Glomerales</taxon>
        <taxon>Glomeraceae</taxon>
        <taxon>Glomus</taxon>
    </lineage>
</organism>
<sequence length="500" mass="57930">MDPKLSPENDLNVDIKMSNHKRQKVTITTSSRRKGKEPVRSTPIALSSDLPIAMRLPQETLCQIFGNLVEHPVHFTRAAQVCKSWRVAADTHLYWRHLISKMDLPPPKPKAWKYKTYKSVVEREWRNQNFCSLCFRKSNAIERLNIQRVSTDSYEVAKICTSGNKYTDWYSIFNSEDNNYEFCAFEKYFVEYPNILKNPIKLVEENVSKESIIDNSKIGNESDLFGNSQLSDISSLSFTAASSSSQDLSFSQSTTISDLSTSAEPVNASATINLDKSISPISKFNLRHNLCKMCNLRLNSKKMEREENNRRSLLVAKLENHGLSLRSDSRLCNGFIEHGLGNPDRIVETMVEMNWFCKCTDYINLRYIYDDGYTSDDDWEDDMFIDRYDMPWRHLFNRPRSISTRRVIDTESGKKLALESWVEQRLSEGIITSPSEDPVSDQRPPPTLWEQINRIIDKKLTDVRSPSRQHQGRKKTMQDISDIIDLEAYEEESDCWFDMI</sequence>
<name>A0A397S5E4_9GLOM</name>
<dbReference type="Pfam" id="PF12937">
    <property type="entry name" value="F-box-like"/>
    <property type="match status" value="1"/>
</dbReference>
<gene>
    <name evidence="3" type="ORF">C1645_744407</name>
</gene>
<reference evidence="3 4" key="1">
    <citation type="submission" date="2018-06" db="EMBL/GenBank/DDBJ databases">
        <title>Comparative genomics reveals the genomic features of Rhizophagus irregularis, R. cerebriforme, R. diaphanum and Gigaspora rosea, and their symbiotic lifestyle signature.</title>
        <authorList>
            <person name="Morin E."/>
            <person name="San Clemente H."/>
            <person name="Chen E.C.H."/>
            <person name="De La Providencia I."/>
            <person name="Hainaut M."/>
            <person name="Kuo A."/>
            <person name="Kohler A."/>
            <person name="Murat C."/>
            <person name="Tang N."/>
            <person name="Roy S."/>
            <person name="Loubradou J."/>
            <person name="Henrissat B."/>
            <person name="Grigoriev I.V."/>
            <person name="Corradi N."/>
            <person name="Roux C."/>
            <person name="Martin F.M."/>
        </authorList>
    </citation>
    <scope>NUCLEOTIDE SEQUENCE [LARGE SCALE GENOMIC DNA]</scope>
    <source>
        <strain evidence="3 4">DAOM 227022</strain>
    </source>
</reference>
<evidence type="ECO:0000313" key="4">
    <source>
        <dbReference type="Proteomes" id="UP000265703"/>
    </source>
</evidence>
<accession>A0A397S5E4</accession>
<dbReference type="AlphaFoldDB" id="A0A397S5E4"/>
<proteinExistence type="predicted"/>
<evidence type="ECO:0000256" key="1">
    <source>
        <dbReference type="SAM" id="MobiDB-lite"/>
    </source>
</evidence>
<dbReference type="Gene3D" id="1.20.1280.50">
    <property type="match status" value="1"/>
</dbReference>
<evidence type="ECO:0000259" key="2">
    <source>
        <dbReference type="Pfam" id="PF12937"/>
    </source>
</evidence>
<dbReference type="InterPro" id="IPR036047">
    <property type="entry name" value="F-box-like_dom_sf"/>
</dbReference>
<evidence type="ECO:0000313" key="3">
    <source>
        <dbReference type="EMBL" id="RIA81600.1"/>
    </source>
</evidence>
<dbReference type="Proteomes" id="UP000265703">
    <property type="component" value="Unassembled WGS sequence"/>
</dbReference>
<feature type="domain" description="F-box" evidence="2">
    <location>
        <begin position="55"/>
        <end position="98"/>
    </location>
</feature>
<keyword evidence="4" id="KW-1185">Reference proteome</keyword>
<protein>
    <recommendedName>
        <fullName evidence="2">F-box domain-containing protein</fullName>
    </recommendedName>
</protein>
<dbReference type="OrthoDB" id="2332813at2759"/>